<organism evidence="2">
    <name type="scientific">Wolbachia endosymbiont of Sergentomyia squamirostris</name>
    <dbReference type="NCBI Taxonomy" id="3113640"/>
    <lineage>
        <taxon>Bacteria</taxon>
        <taxon>Pseudomonadati</taxon>
        <taxon>Pseudomonadota</taxon>
        <taxon>Alphaproteobacteria</taxon>
        <taxon>Rickettsiales</taxon>
        <taxon>Anaplasmataceae</taxon>
        <taxon>Wolbachieae</taxon>
        <taxon>Wolbachia</taxon>
    </lineage>
</organism>
<name>A0AAT9GBQ6_9RICK</name>
<reference evidence="2" key="1">
    <citation type="submission" date="2024-01" db="EMBL/GenBank/DDBJ databases">
        <title>Sequencing the genomes of a sandfly, Sergentomyia squamirostris, and its two endosymbionts.</title>
        <authorList>
            <person name="Itokawa K."/>
            <person name="Sanjoba C."/>
        </authorList>
    </citation>
    <scope>NUCLEOTIDE SEQUENCE</scope>
    <source>
        <strain evidence="2">WSSQ</strain>
    </source>
</reference>
<keyword evidence="1" id="KW-1133">Transmembrane helix</keyword>
<evidence type="ECO:0000313" key="2">
    <source>
        <dbReference type="EMBL" id="BFD47254.1"/>
    </source>
</evidence>
<keyword evidence="1" id="KW-0472">Membrane</keyword>
<protein>
    <submittedName>
        <fullName evidence="2">Uncharacterized protein</fullName>
    </submittedName>
</protein>
<sequence>MSSIGIIAAAYAVSCIFVYNNIATLPIRITKFRNMVSKLLFIIDCSTEVSVINAEITSCTPVFSKKLGCKLVILLYKSYLILAITFSLPMPMKYNRVNAVREMAKTISIATNSLVVKSCSVPESITLLKPLPKRRIVKAENKTAIKAMTK</sequence>
<dbReference type="AlphaFoldDB" id="A0AAT9GBQ6"/>
<gene>
    <name evidence="2" type="ORF">DMENIID0003_03280</name>
</gene>
<evidence type="ECO:0000256" key="1">
    <source>
        <dbReference type="SAM" id="Phobius"/>
    </source>
</evidence>
<dbReference type="EMBL" id="AP029172">
    <property type="protein sequence ID" value="BFD47254.1"/>
    <property type="molecule type" value="Genomic_DNA"/>
</dbReference>
<feature type="transmembrane region" description="Helical" evidence="1">
    <location>
        <begin position="71"/>
        <end position="92"/>
    </location>
</feature>
<accession>A0AAT9GBQ6</accession>
<feature type="transmembrane region" description="Helical" evidence="1">
    <location>
        <begin position="6"/>
        <end position="27"/>
    </location>
</feature>
<keyword evidence="1" id="KW-0812">Transmembrane</keyword>
<proteinExistence type="predicted"/>